<keyword evidence="2 5" id="KW-0547">Nucleotide-binding</keyword>
<keyword evidence="3 8" id="KW-0418">Kinase</keyword>
<evidence type="ECO:0000256" key="4">
    <source>
        <dbReference type="ARBA" id="ARBA00022840"/>
    </source>
</evidence>
<dbReference type="GO" id="GO:0004674">
    <property type="term" value="F:protein serine/threonine kinase activity"/>
    <property type="evidence" value="ECO:0007669"/>
    <property type="project" value="UniProtKB-EC"/>
</dbReference>
<sequence length="612" mass="67176">MPSLAGQKLDKYDMLEEVGHGGMAVVYRGRDTILDREVAVKVLHAHLADREESRRRLEREAKTVAKLRHDNIVEIFDSSDPTRADESYIVCEFIHGVTLRDWLDERWVPRPVLAAMVAHRLCLPLEHAHSLGIVHRDIKPENVMIREDGCLKLMDFGIAQILDTQRLTTTGQLLGSPAYMAPELINGKPVDKRIDIFALGVMLYQLATDELPFAGRNPAQVLNRILEGDYKPPRLINPKVDEDLEAIIAKALALKPGDRYQSANSLALALEEYLSGFAVEPVPEELAAYFDNPEHYADALDARVCRELMRRATRAMRDGNGARALKLLSRVLEIEPDNKRAASMLDRVRIRGQRMRQAMVAGGALALTGIVTAGVLLLRPDPPRPGQVASAELGDGAANNGYYIPQRDPQEQPSLVSETEGLLIEGTDTGEPSDEGGGTRTTGNGPRPDASVDCTVKVLDLPAALLAGGDYDLVVSGQGRQPLPPEGELVIAVTETTRVRLSGDTYGGSLILNPENCKDGQVQSLQAAPMPARLIFQAGEIPPSKLIVNCVAGCTYQKKTANSFPSLNFQRGETEMLVKLEFKSTGFRAKTDEYKLTPGNNQIRITLEKFDE</sequence>
<feature type="binding site" evidence="5">
    <location>
        <position position="41"/>
    </location>
    <ligand>
        <name>ATP</name>
        <dbReference type="ChEBI" id="CHEBI:30616"/>
    </ligand>
</feature>
<protein>
    <submittedName>
        <fullName evidence="8">Serine/threonine-protein kinase PrkC</fullName>
        <ecNumber evidence="8">2.7.11.1</ecNumber>
    </submittedName>
</protein>
<dbReference type="PANTHER" id="PTHR43289">
    <property type="entry name" value="MITOGEN-ACTIVATED PROTEIN KINASE KINASE KINASE 20-RELATED"/>
    <property type="match status" value="1"/>
</dbReference>
<evidence type="ECO:0000259" key="7">
    <source>
        <dbReference type="PROSITE" id="PS50011"/>
    </source>
</evidence>
<comment type="caution">
    <text evidence="8">The sequence shown here is derived from an EMBL/GenBank/DDBJ whole genome shotgun (WGS) entry which is preliminary data.</text>
</comment>
<dbReference type="RefSeq" id="WP_106392840.1">
    <property type="nucleotide sequence ID" value="NZ_PVNK01000162.1"/>
</dbReference>
<dbReference type="Proteomes" id="UP000237968">
    <property type="component" value="Unassembled WGS sequence"/>
</dbReference>
<dbReference type="Gene3D" id="3.30.200.20">
    <property type="entry name" value="Phosphorylase Kinase, domain 1"/>
    <property type="match status" value="1"/>
</dbReference>
<evidence type="ECO:0000256" key="2">
    <source>
        <dbReference type="ARBA" id="ARBA00022741"/>
    </source>
</evidence>
<keyword evidence="1 8" id="KW-0808">Transferase</keyword>
<dbReference type="PANTHER" id="PTHR43289:SF6">
    <property type="entry name" value="SERINE_THREONINE-PROTEIN KINASE NEKL-3"/>
    <property type="match status" value="1"/>
</dbReference>
<dbReference type="SMART" id="SM00220">
    <property type="entry name" value="S_TKc"/>
    <property type="match status" value="1"/>
</dbReference>
<evidence type="ECO:0000256" key="5">
    <source>
        <dbReference type="PROSITE-ProRule" id="PRU10141"/>
    </source>
</evidence>
<organism evidence="8 9">
    <name type="scientific">Enhygromyxa salina</name>
    <dbReference type="NCBI Taxonomy" id="215803"/>
    <lineage>
        <taxon>Bacteria</taxon>
        <taxon>Pseudomonadati</taxon>
        <taxon>Myxococcota</taxon>
        <taxon>Polyangia</taxon>
        <taxon>Nannocystales</taxon>
        <taxon>Nannocystaceae</taxon>
        <taxon>Enhygromyxa</taxon>
    </lineage>
</organism>
<dbReference type="PROSITE" id="PS00108">
    <property type="entry name" value="PROTEIN_KINASE_ST"/>
    <property type="match status" value="1"/>
</dbReference>
<feature type="region of interest" description="Disordered" evidence="6">
    <location>
        <begin position="425"/>
        <end position="449"/>
    </location>
</feature>
<evidence type="ECO:0000256" key="6">
    <source>
        <dbReference type="SAM" id="MobiDB-lite"/>
    </source>
</evidence>
<dbReference type="GO" id="GO:0005524">
    <property type="term" value="F:ATP binding"/>
    <property type="evidence" value="ECO:0007669"/>
    <property type="project" value="UniProtKB-UniRule"/>
</dbReference>
<evidence type="ECO:0000256" key="3">
    <source>
        <dbReference type="ARBA" id="ARBA00022777"/>
    </source>
</evidence>
<dbReference type="InterPro" id="IPR017441">
    <property type="entry name" value="Protein_kinase_ATP_BS"/>
</dbReference>
<proteinExistence type="predicted"/>
<name>A0A2S9XW63_9BACT</name>
<keyword evidence="9" id="KW-1185">Reference proteome</keyword>
<dbReference type="PROSITE" id="PS50011">
    <property type="entry name" value="PROTEIN_KINASE_DOM"/>
    <property type="match status" value="1"/>
</dbReference>
<dbReference type="InterPro" id="IPR000719">
    <property type="entry name" value="Prot_kinase_dom"/>
</dbReference>
<evidence type="ECO:0000313" key="8">
    <source>
        <dbReference type="EMBL" id="PRP97109.1"/>
    </source>
</evidence>
<accession>A0A2S9XW63</accession>
<dbReference type="EMBL" id="PVNK01000162">
    <property type="protein sequence ID" value="PRP97109.1"/>
    <property type="molecule type" value="Genomic_DNA"/>
</dbReference>
<reference evidence="8 9" key="1">
    <citation type="submission" date="2018-03" db="EMBL/GenBank/DDBJ databases">
        <title>Draft Genome Sequences of the Obligatory Marine Myxobacteria Enhygromyxa salina SWB005.</title>
        <authorList>
            <person name="Poehlein A."/>
            <person name="Moghaddam J.A."/>
            <person name="Harms H."/>
            <person name="Alanjari M."/>
            <person name="Koenig G.M."/>
            <person name="Daniel R."/>
            <person name="Schaeberle T.F."/>
        </authorList>
    </citation>
    <scope>NUCLEOTIDE SEQUENCE [LARGE SCALE GENOMIC DNA]</scope>
    <source>
        <strain evidence="8 9">SWB005</strain>
    </source>
</reference>
<keyword evidence="4 5" id="KW-0067">ATP-binding</keyword>
<dbReference type="Gene3D" id="1.25.40.10">
    <property type="entry name" value="Tetratricopeptide repeat domain"/>
    <property type="match status" value="1"/>
</dbReference>
<dbReference type="SUPFAM" id="SSF56112">
    <property type="entry name" value="Protein kinase-like (PK-like)"/>
    <property type="match status" value="1"/>
</dbReference>
<dbReference type="Gene3D" id="1.10.510.10">
    <property type="entry name" value="Transferase(Phosphotransferase) domain 1"/>
    <property type="match status" value="1"/>
</dbReference>
<dbReference type="PROSITE" id="PS00107">
    <property type="entry name" value="PROTEIN_KINASE_ATP"/>
    <property type="match status" value="1"/>
</dbReference>
<dbReference type="AlphaFoldDB" id="A0A2S9XW63"/>
<dbReference type="InterPro" id="IPR011009">
    <property type="entry name" value="Kinase-like_dom_sf"/>
</dbReference>
<gene>
    <name evidence="8" type="primary">prkC_25</name>
    <name evidence="8" type="ORF">ENSA5_34920</name>
</gene>
<dbReference type="InterPro" id="IPR008271">
    <property type="entry name" value="Ser/Thr_kinase_AS"/>
</dbReference>
<evidence type="ECO:0000256" key="1">
    <source>
        <dbReference type="ARBA" id="ARBA00022679"/>
    </source>
</evidence>
<feature type="domain" description="Protein kinase" evidence="7">
    <location>
        <begin position="12"/>
        <end position="274"/>
    </location>
</feature>
<dbReference type="EC" id="2.7.11.1" evidence="8"/>
<dbReference type="Pfam" id="PF00069">
    <property type="entry name" value="Pkinase"/>
    <property type="match status" value="1"/>
</dbReference>
<evidence type="ECO:0000313" key="9">
    <source>
        <dbReference type="Proteomes" id="UP000237968"/>
    </source>
</evidence>
<dbReference type="OrthoDB" id="9801841at2"/>
<dbReference type="CDD" id="cd14014">
    <property type="entry name" value="STKc_PknB_like"/>
    <property type="match status" value="1"/>
</dbReference>
<dbReference type="InterPro" id="IPR011990">
    <property type="entry name" value="TPR-like_helical_dom_sf"/>
</dbReference>